<dbReference type="AlphaFoldDB" id="A0AAX2CD31"/>
<comment type="caution">
    <text evidence="1">The sequence shown here is derived from an EMBL/GenBank/DDBJ whole genome shotgun (WGS) entry which is preliminary data.</text>
</comment>
<dbReference type="InterPro" id="IPR029058">
    <property type="entry name" value="AB_hydrolase_fold"/>
</dbReference>
<sequence>MGDEENPLLIKFSLYSKESVAGFIMLAGAVEPANSILEAKIENHVNERWSRFVSWLWKVFKIPYHMKLRNDKMMREVQLLEEDSSRTKSIKLDAKWLRERLQYNVISYLEKVLCPVLAITGGRDIQVPPEHAKRIVSHVHDKAEWHIIPNMNHVLRNAEHKHTMLRLRKEYKGLLDKTIEEELLHVMKEWLKKHYLS</sequence>
<gene>
    <name evidence="1" type="ORF">BCB44BAC_00564</name>
</gene>
<name>A0AAX2CD31_9BACI</name>
<dbReference type="PANTHER" id="PTHR43265">
    <property type="entry name" value="ESTERASE ESTD"/>
    <property type="match status" value="1"/>
</dbReference>
<dbReference type="Gene3D" id="3.40.50.1820">
    <property type="entry name" value="alpha/beta hydrolase"/>
    <property type="match status" value="1"/>
</dbReference>
<dbReference type="InterPro" id="IPR053145">
    <property type="entry name" value="AB_hydrolase_Est10"/>
</dbReference>
<dbReference type="Proteomes" id="UP000242164">
    <property type="component" value="Unassembled WGS sequence"/>
</dbReference>
<dbReference type="RefSeq" id="WP_087097684.1">
    <property type="nucleotide sequence ID" value="NZ_CP024101.1"/>
</dbReference>
<evidence type="ECO:0000313" key="1">
    <source>
        <dbReference type="EMBL" id="SCL84463.1"/>
    </source>
</evidence>
<protein>
    <recommendedName>
        <fullName evidence="3">Serine aminopeptidase S33 domain-containing protein</fullName>
    </recommendedName>
</protein>
<dbReference type="SUPFAM" id="SSF53474">
    <property type="entry name" value="alpha/beta-Hydrolases"/>
    <property type="match status" value="1"/>
</dbReference>
<evidence type="ECO:0008006" key="3">
    <source>
        <dbReference type="Google" id="ProtNLM"/>
    </source>
</evidence>
<accession>A0AAX2CD31</accession>
<proteinExistence type="predicted"/>
<reference evidence="1 2" key="1">
    <citation type="submission" date="2016-08" db="EMBL/GenBank/DDBJ databases">
        <authorList>
            <person name="Loux V."/>
            <person name="Rue O."/>
        </authorList>
    </citation>
    <scope>NUCLEOTIDE SEQUENCE [LARGE SCALE GENOMIC DNA]</scope>
    <source>
        <strain evidence="1 2">AFSSA_08CEB44bac</strain>
    </source>
</reference>
<evidence type="ECO:0000313" key="2">
    <source>
        <dbReference type="Proteomes" id="UP000242164"/>
    </source>
</evidence>
<organism evidence="1 2">
    <name type="scientific">Bacillus cytotoxicus</name>
    <dbReference type="NCBI Taxonomy" id="580165"/>
    <lineage>
        <taxon>Bacteria</taxon>
        <taxon>Bacillati</taxon>
        <taxon>Bacillota</taxon>
        <taxon>Bacilli</taxon>
        <taxon>Bacillales</taxon>
        <taxon>Bacillaceae</taxon>
        <taxon>Bacillus</taxon>
        <taxon>Bacillus cereus group</taxon>
    </lineage>
</organism>
<dbReference type="EMBL" id="FMIK01000015">
    <property type="protein sequence ID" value="SCL84463.1"/>
    <property type="molecule type" value="Genomic_DNA"/>
</dbReference>
<dbReference type="GO" id="GO:0052689">
    <property type="term" value="F:carboxylic ester hydrolase activity"/>
    <property type="evidence" value="ECO:0007669"/>
    <property type="project" value="TreeGrafter"/>
</dbReference>
<dbReference type="PANTHER" id="PTHR43265:SF1">
    <property type="entry name" value="ESTERASE ESTD"/>
    <property type="match status" value="1"/>
</dbReference>